<keyword evidence="2" id="KW-1185">Reference proteome</keyword>
<dbReference type="RefSeq" id="WP_167872442.1">
    <property type="nucleotide sequence ID" value="NZ_CP048852.1"/>
</dbReference>
<organism evidence="1 2">
    <name type="scientific">Bacillus tequilensis</name>
    <dbReference type="NCBI Taxonomy" id="227866"/>
    <lineage>
        <taxon>Bacteria</taxon>
        <taxon>Bacillati</taxon>
        <taxon>Bacillota</taxon>
        <taxon>Bacilli</taxon>
        <taxon>Bacillales</taxon>
        <taxon>Bacillaceae</taxon>
        <taxon>Bacillus</taxon>
    </lineage>
</organism>
<evidence type="ECO:0000313" key="2">
    <source>
        <dbReference type="Proteomes" id="UP000501914"/>
    </source>
</evidence>
<proteinExistence type="predicted"/>
<accession>A0A6H0WIK5</accession>
<evidence type="ECO:0000313" key="1">
    <source>
        <dbReference type="EMBL" id="QIW79974.1"/>
    </source>
</evidence>
<sequence length="242" mass="28176">MIDSEFFITGEPIPTEFGDCRFIKVKEYAFLTPYLSWFKMSKNEIIYIYSKKENNQFGQLDGLIAELKKRTLFEITSILPNFKEAYEVIFSTVFNGVEILGKLTPENFEALRELVLRMSCLKEEKISSNPEIQRANERSKRVKSQDSDMVDMADIMSSVATHTGYLYKDINEMTLFQLYMTYYRVGQFKQYDTSTLFATVSPDAAKHMESWGKHIDLFEEEKHYISRESFMKQTKGFGKGSA</sequence>
<dbReference type="Proteomes" id="UP000501914">
    <property type="component" value="Chromosome"/>
</dbReference>
<dbReference type="EMBL" id="CP048852">
    <property type="protein sequence ID" value="QIW79974.1"/>
    <property type="molecule type" value="Genomic_DNA"/>
</dbReference>
<name>A0A6H0WIK5_9BACI</name>
<reference evidence="1 2" key="1">
    <citation type="submission" date="2020-02" db="EMBL/GenBank/DDBJ databases">
        <title>Genome sequencing, annotation and comparative genomic analysis of Bacillus tequilensis EA-CB0015, an effective biological control agent against Pseudocercospora fijiensis in banana plants.</title>
        <authorList>
            <person name="Cuellar-Gaviria T.Z."/>
            <person name="Ju K.-S."/>
            <person name="Villegas-Escobar V."/>
        </authorList>
    </citation>
    <scope>NUCLEOTIDE SEQUENCE [LARGE SCALE GENOMIC DNA]</scope>
    <source>
        <strain evidence="1 2">EA-CB0015</strain>
    </source>
</reference>
<dbReference type="KEGG" id="bteq:G4P54_09235"/>
<protein>
    <submittedName>
        <fullName evidence="1">Uncharacterized protein</fullName>
    </submittedName>
</protein>
<dbReference type="AlphaFoldDB" id="A0A6H0WIK5"/>
<gene>
    <name evidence="1" type="ORF">G4P54_09235</name>
</gene>